<dbReference type="EMBL" id="CP032416">
    <property type="protein sequence ID" value="AYD40978.1"/>
    <property type="molecule type" value="Genomic_DNA"/>
</dbReference>
<dbReference type="NCBIfam" id="TIGR02856">
    <property type="entry name" value="spore_yqfC"/>
    <property type="match status" value="1"/>
</dbReference>
<evidence type="ECO:0000313" key="1">
    <source>
        <dbReference type="EMBL" id="AYD40978.1"/>
    </source>
</evidence>
<reference evidence="1 2" key="1">
    <citation type="journal article" date="2019" name="Int. J. Syst. Evol. Microbiol.">
        <title>Clostridium fermenticellae sp. nov., isolated from the mud in a fermentation cellar for the production of the Chinese liquor, baijiu.</title>
        <authorList>
            <person name="Xu P.X."/>
            <person name="Chai L.J."/>
            <person name="Qiu T."/>
            <person name="Zhang X.J."/>
            <person name="Lu Z.M."/>
            <person name="Xiao C."/>
            <person name="Wang S.T."/>
            <person name="Shen C.H."/>
            <person name="Shi J.S."/>
            <person name="Xu Z.H."/>
        </authorList>
    </citation>
    <scope>NUCLEOTIDE SEQUENCE [LARGE SCALE GENOMIC DNA]</scope>
    <source>
        <strain evidence="1 2">JN500901</strain>
    </source>
</reference>
<organism evidence="1 2">
    <name type="scientific">Clostridium fermenticellae</name>
    <dbReference type="NCBI Taxonomy" id="2068654"/>
    <lineage>
        <taxon>Bacteria</taxon>
        <taxon>Bacillati</taxon>
        <taxon>Bacillota</taxon>
        <taxon>Clostridia</taxon>
        <taxon>Eubacteriales</taxon>
        <taxon>Clostridiaceae</taxon>
        <taxon>Clostridium</taxon>
    </lineage>
</organism>
<proteinExistence type="predicted"/>
<protein>
    <submittedName>
        <fullName evidence="1">Sporulation protein YqfC</fullName>
    </submittedName>
</protein>
<dbReference type="Proteomes" id="UP000266301">
    <property type="component" value="Chromosome"/>
</dbReference>
<accession>A0A386H5Y2</accession>
<gene>
    <name evidence="1" type="primary">yqfC</name>
    <name evidence="1" type="ORF">D4Z93_10780</name>
</gene>
<evidence type="ECO:0000313" key="2">
    <source>
        <dbReference type="Proteomes" id="UP000266301"/>
    </source>
</evidence>
<dbReference type="Pfam" id="PF07873">
    <property type="entry name" value="YabP"/>
    <property type="match status" value="1"/>
</dbReference>
<dbReference type="InterPro" id="IPR022476">
    <property type="entry name" value="Spore_YabP/YqfC"/>
</dbReference>
<dbReference type="KEGG" id="cfer:D4Z93_10780"/>
<dbReference type="AlphaFoldDB" id="A0A386H5Y2"/>
<dbReference type="RefSeq" id="WP_119973444.1">
    <property type="nucleotide sequence ID" value="NZ_CP032416.1"/>
</dbReference>
<keyword evidence="2" id="KW-1185">Reference proteome</keyword>
<dbReference type="OrthoDB" id="2989236at2"/>
<name>A0A386H5Y2_9CLOT</name>
<sequence>MKSSLNMAKEIISSKLDLPRDVIMDIPKIIITGNSEITIENHKGIVIFSENQVKVNSGIGLVSIYGNNFEIIFMGGTTIVIGGKFKSVIYESGR</sequence>
<dbReference type="InterPro" id="IPR022477">
    <property type="entry name" value="Spore_YqfC"/>
</dbReference>